<feature type="region of interest" description="Disordered" evidence="1">
    <location>
        <begin position="284"/>
        <end position="307"/>
    </location>
</feature>
<proteinExistence type="predicted"/>
<dbReference type="EMBL" id="CP035727">
    <property type="protein sequence ID" value="QIW21208.1"/>
    <property type="molecule type" value="Genomic_DNA"/>
</dbReference>
<evidence type="ECO:0008006" key="5">
    <source>
        <dbReference type="Google" id="ProtNLM"/>
    </source>
</evidence>
<dbReference type="InterPro" id="IPR022385">
    <property type="entry name" value="Rhs_assc_core"/>
</dbReference>
<dbReference type="NCBIfam" id="TIGR03696">
    <property type="entry name" value="Rhs_assc_core"/>
    <property type="match status" value="1"/>
</dbReference>
<dbReference type="RefSeq" id="WP_172555067.1">
    <property type="nucleotide sequence ID" value="NZ_CP035727.2"/>
</dbReference>
<protein>
    <recommendedName>
        <fullName evidence="5">RHS repeat-associated core domain-containing protein</fullName>
    </recommendedName>
</protein>
<feature type="transmembrane region" description="Helical" evidence="2">
    <location>
        <begin position="1426"/>
        <end position="1449"/>
    </location>
</feature>
<evidence type="ECO:0000256" key="1">
    <source>
        <dbReference type="SAM" id="MobiDB-lite"/>
    </source>
</evidence>
<dbReference type="Proteomes" id="UP000501374">
    <property type="component" value="Chromosome"/>
</dbReference>
<dbReference type="PANTHER" id="PTHR32305">
    <property type="match status" value="1"/>
</dbReference>
<dbReference type="InterPro" id="IPR050708">
    <property type="entry name" value="T6SS_VgrG/RHS"/>
</dbReference>
<sequence>MSSTQVFSEAFNFLPLNSSVNNRTRCVNTNIVLGKISSGLQNPATFTLALNYNPGSNARQNLHFGKNWTINTPRLDLANNLIYLSNGAVEKVQSESNGTIKFLYHKVDDCRIEVVEVVTEVDGGTIRDKHYRVKHKDGTVEFLNYNGFITKLVSASGHCLNFSYSGASSGNPALTEINDGSGNKITVNYNGTNIEITQTINSTSRKTTVYLNVADNVISSISLPNDTNNKYEFEYATIDNIKYLSKISQPNGNMQEFTYEPIEYSNDTNVQVVKKLTIKGKNNEPSQEITYSSSGSNPERNFTGYKNGSNYTPVTGADNCILHTDDYEYQVVERYSDIEYTRVFNRFHLLVTEYIKKPGETYNRQETTYEYNKIISGSDINGQTNKNFSFWTKKTTTYRNSQNQTRSVNTTQSVDIYGNQLEEVKVSGVTVTNAYYPAAGEGNNCPSDPNGFVNYLKSSTISAGTEESKTTEFTYQNVTGLNYVEPIHNNTVTPNMVLVKSKKENDTFTQKNIQYFAANDTPVPNRLNVGSPKHIETGTLHMDFTYSHDGDRSTTTTKLKSGSLEKQSSVTILRSTGLVAEEKDPANAVTKYSYDDLNRLTKKRVFADTSYEQVEAYSYSNYSDRGAPYGFQNAITKTVPSGRQFISYVNNKNQLSYSLEVLADNSKYCTSSIVYDVNGLVTSEIEYDKVTNSFGRSADITNTTKYTYDVRKLSEIEYSNGDKEKITRDVVANTETLRKNSQVSVTTKYNNYDAPVEIYHNRNNGKHIVTSYSYDSFGREIETKNALNGRKSLSYDRFDRVTTEIVKGSVDSQRQDKTIYTYDGSQIQNMYLPTKLECTTQQGANSSSQNVLTSDRVYDGFGRLTSQTGQPNRSYSYDQSYYDRPSKTNITGNTNNNFTSEVLNSTTLQIEQTVDKDADGNERKCTYEYYNNTGLLKVSKVYKPNGTLTSQSNYTYDNRGLLTKSEVTYVYPSANLKVITTKSYSTSGKRLANVKYEITDNNNTANNITVEVRYIYDTLGRLKNKSYMRDSNYNYTFLAAGSYPQNGMYTNEINQIEMKAYQFTGDHEKNVAKLIFGYNSHGKRDTNTLNRYINSTDVTPEFTVYNQYGTDLLISEKRIWWDDSIPRHTRNYTYLPQYMQLNTATRKRGNTLISTATYGDLGVQRLSSDNEFSERTYTNDRINTLKKTTDTNPITLTYDSNGNITKDAFTSKNRSITYSGGNNIIKVVSGGITYDYFYDASGRLVNISNSSSKGATFLYDGDELIAKYTTGNILTFYFSFGNIPLGSWNKTGNNVKLELYGTDTDNSVFASNTFVPVSPGASGPNLESRKQIDYSDFGESTTSIGSISAQEFPVWHTREFKGELYDYISDTYMLGNGTRAYSPNMKTFLSQDILSPFGVAGVNRYQFANLDPINNSDPSGLLSTSAVVGITLSCVVIALSLIPVVNVIAGIVAGTAALTASAALGIAGGVAGITGGALGIASYATEYDQELSTNLGYASLAFGIASLGLEVGSAISRASGSLARGGTEYLNTVNITGRQSSGVTAYIPASTVQNSFQRLQNTSAFIAHGAPFNTLSGKPARFMRLSSGKQIGSQILNKLNEVQDTADNLLFTSCYSAVGGKYASQAQVVANITGRNVIGFKSRVFPGAALVGKGSPVTFSPQVGAVAARTNRLNTAASLPISLFVHLKSFL</sequence>
<evidence type="ECO:0000313" key="3">
    <source>
        <dbReference type="EMBL" id="QIW21208.1"/>
    </source>
</evidence>
<evidence type="ECO:0000256" key="2">
    <source>
        <dbReference type="SAM" id="Phobius"/>
    </source>
</evidence>
<organism evidence="3 4">
    <name type="scientific">Bacillus thuringiensis serovar andalousiensis</name>
    <dbReference type="NCBI Taxonomy" id="257985"/>
    <lineage>
        <taxon>Bacteria</taxon>
        <taxon>Bacillati</taxon>
        <taxon>Bacillota</taxon>
        <taxon>Bacilli</taxon>
        <taxon>Bacillales</taxon>
        <taxon>Bacillaceae</taxon>
        <taxon>Bacillus</taxon>
        <taxon>Bacillus cereus group</taxon>
    </lineage>
</organism>
<reference evidence="4" key="1">
    <citation type="submission" date="2019-02" db="EMBL/GenBank/DDBJ databases">
        <title>Structural and Functional analysis of Lanthipeptide from Bacillus thuringiensis serovar andalousiensis B23193.</title>
        <authorList>
            <person name="Andreeva J.V."/>
            <person name="Grigoreva A."/>
        </authorList>
    </citation>
    <scope>NUCLEOTIDE SEQUENCE [LARGE SCALE GENOMIC DNA]</scope>
    <source>
        <strain evidence="4">B23193</strain>
    </source>
</reference>
<feature type="transmembrane region" description="Helical" evidence="2">
    <location>
        <begin position="1495"/>
        <end position="1515"/>
    </location>
</feature>
<keyword evidence="2" id="KW-0472">Membrane</keyword>
<dbReference type="Gene3D" id="2.180.10.10">
    <property type="entry name" value="RHS repeat-associated core"/>
    <property type="match status" value="1"/>
</dbReference>
<name>A0A6H0TN92_BACTU</name>
<feature type="transmembrane region" description="Helical" evidence="2">
    <location>
        <begin position="1456"/>
        <end position="1483"/>
    </location>
</feature>
<gene>
    <name evidence="3" type="ORF">EVG22_23485</name>
</gene>
<keyword evidence="2" id="KW-1133">Transmembrane helix</keyword>
<dbReference type="PANTHER" id="PTHR32305:SF15">
    <property type="entry name" value="PROTEIN RHSA-RELATED"/>
    <property type="match status" value="1"/>
</dbReference>
<keyword evidence="2" id="KW-0812">Transmembrane</keyword>
<accession>A0A6H0TN92</accession>
<evidence type="ECO:0000313" key="4">
    <source>
        <dbReference type="Proteomes" id="UP000501374"/>
    </source>
</evidence>